<dbReference type="PANTHER" id="PTHR37962:SF1">
    <property type="entry name" value="ACT DOMAIN-CONTAINING PROTEIN-RELATED"/>
    <property type="match status" value="1"/>
</dbReference>
<evidence type="ECO:0000313" key="2">
    <source>
        <dbReference type="EnsemblMetazoa" id="CJA13809.1"/>
    </source>
</evidence>
<organism evidence="2 3">
    <name type="scientific">Caenorhabditis japonica</name>
    <dbReference type="NCBI Taxonomy" id="281687"/>
    <lineage>
        <taxon>Eukaryota</taxon>
        <taxon>Metazoa</taxon>
        <taxon>Ecdysozoa</taxon>
        <taxon>Nematoda</taxon>
        <taxon>Chromadorea</taxon>
        <taxon>Rhabditida</taxon>
        <taxon>Rhabditina</taxon>
        <taxon>Rhabditomorpha</taxon>
        <taxon>Rhabditoidea</taxon>
        <taxon>Rhabditidae</taxon>
        <taxon>Peloderinae</taxon>
        <taxon>Caenorhabditis</taxon>
    </lineage>
</organism>
<feature type="region of interest" description="Disordered" evidence="1">
    <location>
        <begin position="1"/>
        <end position="26"/>
    </location>
</feature>
<sequence>MCVTRPSARTSRRSFRAPIDQHSSFPSSLDNSRIKLGDSNFRSTVFQNRVNVWVLPLNLSQSKYGGRQTPSSACTLITVQIAYDFLTQNIRLPPTSPLNSKNLPLDILGVLINAIVDGNETHEKAMMARKRGFSGCLKKTSLEQSTVPECPSVFQFLKKPYRDTFTVPEAIQAHRPEMHEVDYKCYSGDFISNLVTAITMAVTSPWLRDLSRLSIGVLAFERAMCFIYDRPTHSILLIDTHMHFKGRAGSVVCVASFDDVTDFIVGVTKLVFQEVFKTADVTGQFEITCLMLTSLMNKVHRGQIFQPIKTNSTKSFPLTAPVKVKARKSLKVAKPTDENDSGYESDTEHTV</sequence>
<protein>
    <submittedName>
        <fullName evidence="2">Uncharacterized protein</fullName>
    </submittedName>
</protein>
<dbReference type="EnsemblMetazoa" id="CJA13809.1">
    <property type="protein sequence ID" value="CJA13809.1"/>
    <property type="gene ID" value="WBGene00133013"/>
</dbReference>
<dbReference type="AlphaFoldDB" id="A0A8R1DWZ7"/>
<dbReference type="Proteomes" id="UP000005237">
    <property type="component" value="Unassembled WGS sequence"/>
</dbReference>
<dbReference type="PANTHER" id="PTHR37962">
    <property type="entry name" value="MALE STERILE (3) 76CA"/>
    <property type="match status" value="1"/>
</dbReference>
<keyword evidence="3" id="KW-1185">Reference proteome</keyword>
<reference evidence="3" key="1">
    <citation type="submission" date="2010-08" db="EMBL/GenBank/DDBJ databases">
        <authorList>
            <consortium name="Caenorhabditis japonica Sequencing Consortium"/>
            <person name="Wilson R.K."/>
        </authorList>
    </citation>
    <scope>NUCLEOTIDE SEQUENCE [LARGE SCALE GENOMIC DNA]</scope>
    <source>
        <strain evidence="3">DF5081</strain>
    </source>
</reference>
<evidence type="ECO:0000313" key="3">
    <source>
        <dbReference type="Proteomes" id="UP000005237"/>
    </source>
</evidence>
<reference evidence="2" key="2">
    <citation type="submission" date="2022-06" db="UniProtKB">
        <authorList>
            <consortium name="EnsemblMetazoa"/>
        </authorList>
    </citation>
    <scope>IDENTIFICATION</scope>
    <source>
        <strain evidence="2">DF5081</strain>
    </source>
</reference>
<evidence type="ECO:0000256" key="1">
    <source>
        <dbReference type="SAM" id="MobiDB-lite"/>
    </source>
</evidence>
<feature type="region of interest" description="Disordered" evidence="1">
    <location>
        <begin position="330"/>
        <end position="351"/>
    </location>
</feature>
<accession>A0A8R1DWZ7</accession>
<name>A0A8R1DWZ7_CAEJA</name>
<proteinExistence type="predicted"/>